<keyword evidence="10" id="KW-1185">Reference proteome</keyword>
<keyword evidence="4 7" id="KW-0812">Transmembrane</keyword>
<evidence type="ECO:0000259" key="8">
    <source>
        <dbReference type="Pfam" id="PF04290"/>
    </source>
</evidence>
<accession>A0ABY6IME3</accession>
<dbReference type="EMBL" id="CP107716">
    <property type="protein sequence ID" value="UYQ71761.1"/>
    <property type="molecule type" value="Genomic_DNA"/>
</dbReference>
<comment type="similarity">
    <text evidence="7">Belongs to the TRAP transporter small permease family.</text>
</comment>
<name>A0ABY6IME3_9HYPH</name>
<gene>
    <name evidence="9" type="ORF">OF122_17225</name>
</gene>
<evidence type="ECO:0000256" key="5">
    <source>
        <dbReference type="ARBA" id="ARBA00022989"/>
    </source>
</evidence>
<evidence type="ECO:0000256" key="1">
    <source>
        <dbReference type="ARBA" id="ARBA00004651"/>
    </source>
</evidence>
<dbReference type="Pfam" id="PF04290">
    <property type="entry name" value="DctQ"/>
    <property type="match status" value="1"/>
</dbReference>
<sequence length="180" mass="19528">MFQDKSPLGRGIYGLAKLMALAGGVVLIALVLLVVVSVTGRALLWAGLRPVRGDYELVEAGIGFAVFAFLPWAHLERGHAIVTIVTDRFGPIVNRWILVVTDIMMLVAASFIAWRLYDGMLDKFRYNETTLLLRMPLGWSYSAALAGAVVFVIVALYVLGRSISNAMGGRSEIQSSGGEL</sequence>
<keyword evidence="2 7" id="KW-0813">Transport</keyword>
<comment type="subcellular location">
    <subcellularLocation>
        <location evidence="7">Cell inner membrane</location>
        <topology evidence="7">Multi-pass membrane protein</topology>
    </subcellularLocation>
    <subcellularLocation>
        <location evidence="1">Cell membrane</location>
        <topology evidence="1">Multi-pass membrane protein</topology>
    </subcellularLocation>
</comment>
<evidence type="ECO:0000256" key="2">
    <source>
        <dbReference type="ARBA" id="ARBA00022448"/>
    </source>
</evidence>
<feature type="transmembrane region" description="Helical" evidence="7">
    <location>
        <begin position="96"/>
        <end position="117"/>
    </location>
</feature>
<evidence type="ECO:0000313" key="10">
    <source>
        <dbReference type="Proteomes" id="UP001163882"/>
    </source>
</evidence>
<comment type="subunit">
    <text evidence="7">The complex comprises the extracytoplasmic solute receptor protein and the two transmembrane proteins.</text>
</comment>
<evidence type="ECO:0000256" key="4">
    <source>
        <dbReference type="ARBA" id="ARBA00022692"/>
    </source>
</evidence>
<feature type="domain" description="Tripartite ATP-independent periplasmic transporters DctQ component" evidence="8">
    <location>
        <begin position="30"/>
        <end position="162"/>
    </location>
</feature>
<keyword evidence="7" id="KW-0997">Cell inner membrane</keyword>
<evidence type="ECO:0000313" key="9">
    <source>
        <dbReference type="EMBL" id="UYQ71761.1"/>
    </source>
</evidence>
<proteinExistence type="inferred from homology"/>
<dbReference type="RefSeq" id="WP_264225411.1">
    <property type="nucleotide sequence ID" value="NZ_CP107716.1"/>
</dbReference>
<reference evidence="9" key="1">
    <citation type="submission" date="2022-10" db="EMBL/GenBank/DDBJ databases">
        <title>YIM 151497 complete genome.</title>
        <authorList>
            <person name="Chen X."/>
        </authorList>
    </citation>
    <scope>NUCLEOTIDE SEQUENCE</scope>
    <source>
        <strain evidence="9">YIM 151497</strain>
    </source>
</reference>
<keyword evidence="6 7" id="KW-0472">Membrane</keyword>
<feature type="transmembrane region" description="Helical" evidence="7">
    <location>
        <begin position="57"/>
        <end position="75"/>
    </location>
</feature>
<feature type="transmembrane region" description="Helical" evidence="7">
    <location>
        <begin position="12"/>
        <end position="37"/>
    </location>
</feature>
<dbReference type="InterPro" id="IPR055348">
    <property type="entry name" value="DctQ"/>
</dbReference>
<dbReference type="Proteomes" id="UP001163882">
    <property type="component" value="Chromosome"/>
</dbReference>
<evidence type="ECO:0000256" key="7">
    <source>
        <dbReference type="RuleBase" id="RU369079"/>
    </source>
</evidence>
<feature type="transmembrane region" description="Helical" evidence="7">
    <location>
        <begin position="137"/>
        <end position="160"/>
    </location>
</feature>
<comment type="function">
    <text evidence="7">Part of the tripartite ATP-independent periplasmic (TRAP) transport system.</text>
</comment>
<evidence type="ECO:0000256" key="6">
    <source>
        <dbReference type="ARBA" id="ARBA00023136"/>
    </source>
</evidence>
<evidence type="ECO:0000256" key="3">
    <source>
        <dbReference type="ARBA" id="ARBA00022475"/>
    </source>
</evidence>
<keyword evidence="3" id="KW-1003">Cell membrane</keyword>
<protein>
    <recommendedName>
        <fullName evidence="7">TRAP transporter small permease protein</fullName>
    </recommendedName>
</protein>
<organism evidence="9 10">
    <name type="scientific">Pelagibacterium flavum</name>
    <dbReference type="NCBI Taxonomy" id="2984530"/>
    <lineage>
        <taxon>Bacteria</taxon>
        <taxon>Pseudomonadati</taxon>
        <taxon>Pseudomonadota</taxon>
        <taxon>Alphaproteobacteria</taxon>
        <taxon>Hyphomicrobiales</taxon>
        <taxon>Devosiaceae</taxon>
        <taxon>Pelagibacterium</taxon>
    </lineage>
</organism>
<keyword evidence="5 7" id="KW-1133">Transmembrane helix</keyword>